<evidence type="ECO:0000259" key="1">
    <source>
        <dbReference type="SMART" id="SM00829"/>
    </source>
</evidence>
<dbReference type="Gene3D" id="3.90.180.10">
    <property type="entry name" value="Medium-chain alcohol dehydrogenases, catalytic domain"/>
    <property type="match status" value="1"/>
</dbReference>
<dbReference type="Pfam" id="PF08240">
    <property type="entry name" value="ADH_N"/>
    <property type="match status" value="1"/>
</dbReference>
<keyword evidence="3" id="KW-1185">Reference proteome</keyword>
<gene>
    <name evidence="2" type="ORF">V5O48_004814</name>
</gene>
<dbReference type="InterPro" id="IPR013149">
    <property type="entry name" value="ADH-like_C"/>
</dbReference>
<proteinExistence type="predicted"/>
<dbReference type="Proteomes" id="UP001465976">
    <property type="component" value="Unassembled WGS sequence"/>
</dbReference>
<dbReference type="InterPro" id="IPR047122">
    <property type="entry name" value="Trans-enoyl_RdTase-like"/>
</dbReference>
<name>A0ABR3FPF8_9AGAR</name>
<dbReference type="InterPro" id="IPR011032">
    <property type="entry name" value="GroES-like_sf"/>
</dbReference>
<dbReference type="Gene3D" id="3.40.50.720">
    <property type="entry name" value="NAD(P)-binding Rossmann-like Domain"/>
    <property type="match status" value="1"/>
</dbReference>
<dbReference type="PANTHER" id="PTHR45348:SF2">
    <property type="entry name" value="ZINC-TYPE ALCOHOL DEHYDROGENASE-LIKE PROTEIN C2E1P3.01"/>
    <property type="match status" value="1"/>
</dbReference>
<dbReference type="EMBL" id="JBAHYK010000174">
    <property type="protein sequence ID" value="KAL0577175.1"/>
    <property type="molecule type" value="Genomic_DNA"/>
</dbReference>
<protein>
    <recommendedName>
        <fullName evidence="1">Enoyl reductase (ER) domain-containing protein</fullName>
    </recommendedName>
</protein>
<dbReference type="SMART" id="SM00829">
    <property type="entry name" value="PKS_ER"/>
    <property type="match status" value="1"/>
</dbReference>
<accession>A0ABR3FPF8</accession>
<dbReference type="CDD" id="cd08249">
    <property type="entry name" value="enoyl_reductase_like"/>
    <property type="match status" value="1"/>
</dbReference>
<sequence>MSSQKALHLTKGSPFVLAERDIPAPAKGELLVKVHAAALNPVDWKVQAGYIGQLSEKNPVIIGADAAGEVVRVGEDVDFSVGDRVVFQSQAFNNDYAGYQQFTKVPIDLVAKIPKSVTYAEAASVPSGLATAAIGLLSEPPRGAGLDPSVNETLKYSNQPALVVGGSSSVGQYAIQLLRYLNFSPIITYASGHHTTYLKSLGATHVVDRKSVELSNLPAEIRKITQTPVKTIYDAVGLADTQQAAYASLADDEGATLVLVLPSLLQETTGKKKVYSTLGVVTDPGNRKFAGELFRKVERFLADGTIVPNKVEELPNGLEGVQGGLERLRGNQVSGVKLVALPQETK</sequence>
<dbReference type="SUPFAM" id="SSF51735">
    <property type="entry name" value="NAD(P)-binding Rossmann-fold domains"/>
    <property type="match status" value="1"/>
</dbReference>
<evidence type="ECO:0000313" key="3">
    <source>
        <dbReference type="Proteomes" id="UP001465976"/>
    </source>
</evidence>
<evidence type="ECO:0000313" key="2">
    <source>
        <dbReference type="EMBL" id="KAL0577175.1"/>
    </source>
</evidence>
<dbReference type="InterPro" id="IPR013154">
    <property type="entry name" value="ADH-like_N"/>
</dbReference>
<feature type="domain" description="Enoyl reductase (ER)" evidence="1">
    <location>
        <begin position="12"/>
        <end position="340"/>
    </location>
</feature>
<organism evidence="2 3">
    <name type="scientific">Marasmius crinis-equi</name>
    <dbReference type="NCBI Taxonomy" id="585013"/>
    <lineage>
        <taxon>Eukaryota</taxon>
        <taxon>Fungi</taxon>
        <taxon>Dikarya</taxon>
        <taxon>Basidiomycota</taxon>
        <taxon>Agaricomycotina</taxon>
        <taxon>Agaricomycetes</taxon>
        <taxon>Agaricomycetidae</taxon>
        <taxon>Agaricales</taxon>
        <taxon>Marasmiineae</taxon>
        <taxon>Marasmiaceae</taxon>
        <taxon>Marasmius</taxon>
    </lineage>
</organism>
<dbReference type="InterPro" id="IPR020843">
    <property type="entry name" value="ER"/>
</dbReference>
<dbReference type="SUPFAM" id="SSF50129">
    <property type="entry name" value="GroES-like"/>
    <property type="match status" value="1"/>
</dbReference>
<reference evidence="2 3" key="1">
    <citation type="submission" date="2024-02" db="EMBL/GenBank/DDBJ databases">
        <title>A draft genome for the cacao thread blight pathogen Marasmius crinis-equi.</title>
        <authorList>
            <person name="Cohen S.P."/>
            <person name="Baruah I.K."/>
            <person name="Amoako-Attah I."/>
            <person name="Bukari Y."/>
            <person name="Meinhardt L.W."/>
            <person name="Bailey B.A."/>
        </authorList>
    </citation>
    <scope>NUCLEOTIDE SEQUENCE [LARGE SCALE GENOMIC DNA]</scope>
    <source>
        <strain evidence="2 3">GH-76</strain>
    </source>
</reference>
<dbReference type="PANTHER" id="PTHR45348">
    <property type="entry name" value="HYPOTHETICAL OXIDOREDUCTASE (EUROFUNG)"/>
    <property type="match status" value="1"/>
</dbReference>
<dbReference type="Pfam" id="PF00107">
    <property type="entry name" value="ADH_zinc_N"/>
    <property type="match status" value="1"/>
</dbReference>
<comment type="caution">
    <text evidence="2">The sequence shown here is derived from an EMBL/GenBank/DDBJ whole genome shotgun (WGS) entry which is preliminary data.</text>
</comment>
<dbReference type="InterPro" id="IPR036291">
    <property type="entry name" value="NAD(P)-bd_dom_sf"/>
</dbReference>